<dbReference type="Proteomes" id="UP000244913">
    <property type="component" value="Unassembled WGS sequence"/>
</dbReference>
<dbReference type="RefSeq" id="WP_116490101.1">
    <property type="nucleotide sequence ID" value="NZ_QDKO01000025.1"/>
</dbReference>
<dbReference type="InterPro" id="IPR054189">
    <property type="entry name" value="DUF6894"/>
</dbReference>
<evidence type="ECO:0000259" key="1">
    <source>
        <dbReference type="Pfam" id="PF21834"/>
    </source>
</evidence>
<keyword evidence="3" id="KW-1185">Reference proteome</keyword>
<sequence length="79" mass="8842">MSTFHFDIDSDGATTTEKVEAVDQFAAIRQALLLVSEILRDHALCDHTTICLRISVRGQDERIVWKGSARSLQPDAQEN</sequence>
<accession>A0A2T9IVT5</accession>
<reference evidence="2 3" key="1">
    <citation type="submission" date="2018-04" db="EMBL/GenBank/DDBJ databases">
        <title>The genome sequence of Caulobacter sp. 736.</title>
        <authorList>
            <person name="Gao J."/>
            <person name="Sun J."/>
        </authorList>
    </citation>
    <scope>NUCLEOTIDE SEQUENCE [LARGE SCALE GENOMIC DNA]</scope>
    <source>
        <strain evidence="2 3">736</strain>
    </source>
</reference>
<name>A0A2T9IVT5_9CAUL</name>
<organism evidence="2 3">
    <name type="scientific">Caulobacter radicis</name>
    <dbReference type="NCBI Taxonomy" id="2172650"/>
    <lineage>
        <taxon>Bacteria</taxon>
        <taxon>Pseudomonadati</taxon>
        <taxon>Pseudomonadota</taxon>
        <taxon>Alphaproteobacteria</taxon>
        <taxon>Caulobacterales</taxon>
        <taxon>Caulobacteraceae</taxon>
        <taxon>Caulobacter</taxon>
    </lineage>
</organism>
<gene>
    <name evidence="2" type="ORF">DDF65_25340</name>
</gene>
<comment type="caution">
    <text evidence="2">The sequence shown here is derived from an EMBL/GenBank/DDBJ whole genome shotgun (WGS) entry which is preliminary data.</text>
</comment>
<protein>
    <recommendedName>
        <fullName evidence="1">DUF6894 domain-containing protein</fullName>
    </recommendedName>
</protein>
<dbReference type="AlphaFoldDB" id="A0A2T9IVT5"/>
<accession>A0A2T9JVG7</accession>
<dbReference type="Pfam" id="PF21834">
    <property type="entry name" value="DUF6894"/>
    <property type="match status" value="1"/>
</dbReference>
<proteinExistence type="predicted"/>
<feature type="domain" description="DUF6894" evidence="1">
    <location>
        <begin position="4"/>
        <end position="66"/>
    </location>
</feature>
<evidence type="ECO:0000313" key="3">
    <source>
        <dbReference type="Proteomes" id="UP000244913"/>
    </source>
</evidence>
<evidence type="ECO:0000313" key="2">
    <source>
        <dbReference type="EMBL" id="PVM70951.1"/>
    </source>
</evidence>
<dbReference type="EMBL" id="QDKP01000067">
    <property type="protein sequence ID" value="PVM70951.1"/>
    <property type="molecule type" value="Genomic_DNA"/>
</dbReference>